<evidence type="ECO:0000259" key="2">
    <source>
        <dbReference type="PROSITE" id="PS50853"/>
    </source>
</evidence>
<dbReference type="PROSITE" id="PS50853">
    <property type="entry name" value="FN3"/>
    <property type="match status" value="1"/>
</dbReference>
<evidence type="ECO:0000313" key="4">
    <source>
        <dbReference type="Proteomes" id="UP000474777"/>
    </source>
</evidence>
<keyword evidence="4" id="KW-1185">Reference proteome</keyword>
<keyword evidence="1" id="KW-0732">Signal</keyword>
<dbReference type="Proteomes" id="UP000474777">
    <property type="component" value="Unassembled WGS sequence"/>
</dbReference>
<accession>A0A6B3LX37</accession>
<proteinExistence type="predicted"/>
<dbReference type="InterPro" id="IPR036116">
    <property type="entry name" value="FN3_sf"/>
</dbReference>
<evidence type="ECO:0000256" key="1">
    <source>
        <dbReference type="SAM" id="SignalP"/>
    </source>
</evidence>
<dbReference type="CDD" id="cd00063">
    <property type="entry name" value="FN3"/>
    <property type="match status" value="1"/>
</dbReference>
<gene>
    <name evidence="3" type="ORF">GXP69_10770</name>
</gene>
<dbReference type="InterPro" id="IPR013783">
    <property type="entry name" value="Ig-like_fold"/>
</dbReference>
<dbReference type="EMBL" id="JAAGWD010000004">
    <property type="protein sequence ID" value="NEM98180.1"/>
    <property type="molecule type" value="Genomic_DNA"/>
</dbReference>
<protein>
    <recommendedName>
        <fullName evidence="2">Fibronectin type-III domain-containing protein</fullName>
    </recommendedName>
</protein>
<dbReference type="AlphaFoldDB" id="A0A6B3LX37"/>
<comment type="caution">
    <text evidence="3">The sequence shown here is derived from an EMBL/GenBank/DDBJ whole genome shotgun (WGS) entry which is preliminary data.</text>
</comment>
<dbReference type="InterPro" id="IPR003961">
    <property type="entry name" value="FN3_dom"/>
</dbReference>
<evidence type="ECO:0000313" key="3">
    <source>
        <dbReference type="EMBL" id="NEM98180.1"/>
    </source>
</evidence>
<sequence>MTVSGVLKFFSLLSILFLCVSCLGDDEEEAKPNPALSLTTTQSNVKATFTTLEVKGEVNDLGKDVTARGIVWSLTSNPTTANSKTTESSNSFSATIEELHPNTTYFVKVYATTPTGTYYSDEVQLKTKSLAGTTWSMLFKYSATIEWYADVAFKADGTTVYDEPDAPGVYLTYGTWKVTGNQLTYDMDAADDNPRNYVLTGTFNADKMSGTFTHGPSDLPWTAELK</sequence>
<organism evidence="3 4">
    <name type="scientific">Pontibacter burrus</name>
    <dbReference type="NCBI Taxonomy" id="2704466"/>
    <lineage>
        <taxon>Bacteria</taxon>
        <taxon>Pseudomonadati</taxon>
        <taxon>Bacteroidota</taxon>
        <taxon>Cytophagia</taxon>
        <taxon>Cytophagales</taxon>
        <taxon>Hymenobacteraceae</taxon>
        <taxon>Pontibacter</taxon>
    </lineage>
</organism>
<feature type="domain" description="Fibronectin type-III" evidence="2">
    <location>
        <begin position="30"/>
        <end position="130"/>
    </location>
</feature>
<feature type="chain" id="PRO_5025442514" description="Fibronectin type-III domain-containing protein" evidence="1">
    <location>
        <begin position="25"/>
        <end position="226"/>
    </location>
</feature>
<dbReference type="RefSeq" id="WP_163915067.1">
    <property type="nucleotide sequence ID" value="NZ_JAAGWD010000004.1"/>
</dbReference>
<name>A0A6B3LX37_9BACT</name>
<reference evidence="3 4" key="1">
    <citation type="submission" date="2020-02" db="EMBL/GenBank/DDBJ databases">
        <authorList>
            <person name="Kim M.K."/>
        </authorList>
    </citation>
    <scope>NUCLEOTIDE SEQUENCE [LARGE SCALE GENOMIC DNA]</scope>
    <source>
        <strain evidence="3 4">BT327</strain>
    </source>
</reference>
<dbReference type="SUPFAM" id="SSF49265">
    <property type="entry name" value="Fibronectin type III"/>
    <property type="match status" value="1"/>
</dbReference>
<feature type="signal peptide" evidence="1">
    <location>
        <begin position="1"/>
        <end position="24"/>
    </location>
</feature>
<dbReference type="Gene3D" id="2.60.40.10">
    <property type="entry name" value="Immunoglobulins"/>
    <property type="match status" value="1"/>
</dbReference>